<protein>
    <submittedName>
        <fullName evidence="3">Uncharacterized protein</fullName>
    </submittedName>
</protein>
<dbReference type="Gene3D" id="3.40.50.720">
    <property type="entry name" value="NAD(P)-binding Rossmann-like Domain"/>
    <property type="match status" value="1"/>
</dbReference>
<dbReference type="Proteomes" id="UP000054342">
    <property type="component" value="Unassembled WGS sequence"/>
</dbReference>
<keyword evidence="4" id="KW-1185">Reference proteome</keyword>
<proteinExistence type="inferred from homology"/>
<dbReference type="GO" id="GO:0016491">
    <property type="term" value="F:oxidoreductase activity"/>
    <property type="evidence" value="ECO:0007669"/>
    <property type="project" value="UniProtKB-KW"/>
</dbReference>
<dbReference type="OrthoDB" id="5371740at2759"/>
<evidence type="ECO:0000313" key="3">
    <source>
        <dbReference type="EMBL" id="KIW59023.1"/>
    </source>
</evidence>
<evidence type="ECO:0000256" key="1">
    <source>
        <dbReference type="ARBA" id="ARBA00006484"/>
    </source>
</evidence>
<dbReference type="EMBL" id="KN847318">
    <property type="protein sequence ID" value="KIW59023.1"/>
    <property type="molecule type" value="Genomic_DNA"/>
</dbReference>
<reference evidence="3 4" key="1">
    <citation type="submission" date="2015-01" db="EMBL/GenBank/DDBJ databases">
        <title>The Genome Sequence of Exophiala xenobiotica CBS118157.</title>
        <authorList>
            <consortium name="The Broad Institute Genomics Platform"/>
            <person name="Cuomo C."/>
            <person name="de Hoog S."/>
            <person name="Gorbushina A."/>
            <person name="Stielow B."/>
            <person name="Teixiera M."/>
            <person name="Abouelleil A."/>
            <person name="Chapman S.B."/>
            <person name="Priest M."/>
            <person name="Young S.K."/>
            <person name="Wortman J."/>
            <person name="Nusbaum C."/>
            <person name="Birren B."/>
        </authorList>
    </citation>
    <scope>NUCLEOTIDE SEQUENCE [LARGE SCALE GENOMIC DNA]</scope>
    <source>
        <strain evidence="3 4">CBS 118157</strain>
    </source>
</reference>
<dbReference type="PANTHER" id="PTHR43180">
    <property type="entry name" value="3-OXOACYL-(ACYL-CARRIER-PROTEIN) REDUCTASE (AFU_ORTHOLOGUE AFUA_6G11210)"/>
    <property type="match status" value="1"/>
</dbReference>
<dbReference type="InterPro" id="IPR036291">
    <property type="entry name" value="NAD(P)-bd_dom_sf"/>
</dbReference>
<dbReference type="STRING" id="348802.A0A0D2ETL5"/>
<evidence type="ECO:0000313" key="4">
    <source>
        <dbReference type="Proteomes" id="UP000054342"/>
    </source>
</evidence>
<keyword evidence="2" id="KW-0560">Oxidoreductase</keyword>
<dbReference type="InterPro" id="IPR002347">
    <property type="entry name" value="SDR_fam"/>
</dbReference>
<sequence>MPSSAYTNKPVDVSVKPDTTTLRDKSVIITGVLSIGASGFGENHARAFVAAGAFVTIGDINEDRGRSLAAELGLKAQFIKIDANSWEDQVQLFKQAVAKSPAKSVDIVIINAGVAGPDEIFALEGMAPSWLTISTTDPASEPIKPTLSMLNLNLIASIYTFKLAQHYVRLHPEGPGRDRCIIIKGSVAAHLDQPGSFLYQTSKFGLRGLMTCARRTSWQEGIRVNSIGPWYTKTSLMKPHIVDILISKGIKFADIADCTMAVLRVACDPNINGRYLTILPRSMVPNGYIDTQLDDFEDEPWKSMQKAMLDASIRAQPGS</sequence>
<dbReference type="Pfam" id="PF00106">
    <property type="entry name" value="adh_short"/>
    <property type="match status" value="1"/>
</dbReference>
<name>A0A0D2ETL5_9EURO</name>
<comment type="similarity">
    <text evidence="1">Belongs to the short-chain dehydrogenases/reductases (SDR) family.</text>
</comment>
<dbReference type="SUPFAM" id="SSF51735">
    <property type="entry name" value="NAD(P)-binding Rossmann-fold domains"/>
    <property type="match status" value="1"/>
</dbReference>
<organism evidence="3 4">
    <name type="scientific">Exophiala xenobiotica</name>
    <dbReference type="NCBI Taxonomy" id="348802"/>
    <lineage>
        <taxon>Eukaryota</taxon>
        <taxon>Fungi</taxon>
        <taxon>Dikarya</taxon>
        <taxon>Ascomycota</taxon>
        <taxon>Pezizomycotina</taxon>
        <taxon>Eurotiomycetes</taxon>
        <taxon>Chaetothyriomycetidae</taxon>
        <taxon>Chaetothyriales</taxon>
        <taxon>Herpotrichiellaceae</taxon>
        <taxon>Exophiala</taxon>
    </lineage>
</organism>
<gene>
    <name evidence="3" type="ORF">PV05_03507</name>
</gene>
<dbReference type="GeneID" id="25325415"/>
<dbReference type="PANTHER" id="PTHR43180:SF31">
    <property type="entry name" value="CHAIN DEHYDROGENASE_REDUCTASE, PUTATIVE (AFU_ORTHOLOGUE AFUA_2G16570)-RELATED"/>
    <property type="match status" value="1"/>
</dbReference>
<evidence type="ECO:0000256" key="2">
    <source>
        <dbReference type="ARBA" id="ARBA00023002"/>
    </source>
</evidence>
<accession>A0A0D2ETL5</accession>
<dbReference type="RefSeq" id="XP_013319607.1">
    <property type="nucleotide sequence ID" value="XM_013464153.1"/>
</dbReference>
<dbReference type="HOGENOM" id="CLU_010194_13_3_1"/>
<dbReference type="AlphaFoldDB" id="A0A0D2ETL5"/>
<dbReference type="PRINTS" id="PR00081">
    <property type="entry name" value="GDHRDH"/>
</dbReference>